<evidence type="ECO:0000256" key="2">
    <source>
        <dbReference type="ARBA" id="ARBA00011084"/>
    </source>
</evidence>
<evidence type="ECO:0000256" key="5">
    <source>
        <dbReference type="ARBA" id="ARBA00022481"/>
    </source>
</evidence>
<dbReference type="PANTHER" id="PTHR39583">
    <property type="entry name" value="TYPE II SECRETION SYSTEM PROTEIN J-RELATED"/>
    <property type="match status" value="1"/>
</dbReference>
<dbReference type="STRING" id="947033.Lste_1186"/>
<keyword evidence="7 10" id="KW-0812">Transmembrane</keyword>
<keyword evidence="6" id="KW-0997">Cell inner membrane</keyword>
<dbReference type="PATRIC" id="fig|947033.5.peg.1268"/>
<organism evidence="11 12">
    <name type="scientific">Legionella steelei</name>
    <dbReference type="NCBI Taxonomy" id="947033"/>
    <lineage>
        <taxon>Bacteria</taxon>
        <taxon>Pseudomonadati</taxon>
        <taxon>Pseudomonadota</taxon>
        <taxon>Gammaproteobacteria</taxon>
        <taxon>Legionellales</taxon>
        <taxon>Legionellaceae</taxon>
        <taxon>Legionella</taxon>
    </lineage>
</organism>
<dbReference type="NCBIfam" id="TIGR01711">
    <property type="entry name" value="gspJ"/>
    <property type="match status" value="1"/>
</dbReference>
<evidence type="ECO:0000313" key="12">
    <source>
        <dbReference type="Proteomes" id="UP000054926"/>
    </source>
</evidence>
<gene>
    <name evidence="11" type="primary">lspJ</name>
    <name evidence="11" type="ORF">Lste_1186</name>
</gene>
<evidence type="ECO:0000256" key="7">
    <source>
        <dbReference type="ARBA" id="ARBA00022692"/>
    </source>
</evidence>
<feature type="transmembrane region" description="Helical" evidence="10">
    <location>
        <begin position="12"/>
        <end position="37"/>
    </location>
</feature>
<comment type="caution">
    <text evidence="11">The sequence shown here is derived from an EMBL/GenBank/DDBJ whole genome shotgun (WGS) entry which is preliminary data.</text>
</comment>
<keyword evidence="4" id="KW-1003">Cell membrane</keyword>
<protein>
    <recommendedName>
        <fullName evidence="3">Type II secretion system protein J</fullName>
    </recommendedName>
</protein>
<proteinExistence type="inferred from homology"/>
<dbReference type="SUPFAM" id="SSF54523">
    <property type="entry name" value="Pili subunits"/>
    <property type="match status" value="1"/>
</dbReference>
<evidence type="ECO:0000256" key="4">
    <source>
        <dbReference type="ARBA" id="ARBA00022475"/>
    </source>
</evidence>
<keyword evidence="5" id="KW-0488">Methylation</keyword>
<dbReference type="Pfam" id="PF11612">
    <property type="entry name" value="T2SSJ"/>
    <property type="match status" value="1"/>
</dbReference>
<dbReference type="PANTHER" id="PTHR39583:SF2">
    <property type="entry name" value="TYPE II SECRETION SYSTEM PROTEIN J"/>
    <property type="match status" value="1"/>
</dbReference>
<dbReference type="InterPro" id="IPR051621">
    <property type="entry name" value="T2SS_protein_J"/>
</dbReference>
<evidence type="ECO:0000256" key="10">
    <source>
        <dbReference type="SAM" id="Phobius"/>
    </source>
</evidence>
<reference evidence="11 12" key="1">
    <citation type="submission" date="2015-11" db="EMBL/GenBank/DDBJ databases">
        <title>Genomic analysis of 38 Legionella species identifies large and diverse effector repertoires.</title>
        <authorList>
            <person name="Burstein D."/>
            <person name="Amaro F."/>
            <person name="Zusman T."/>
            <person name="Lifshitz Z."/>
            <person name="Cohen O."/>
            <person name="Gilbert J.A."/>
            <person name="Pupko T."/>
            <person name="Shuman H.A."/>
            <person name="Segal G."/>
        </authorList>
    </citation>
    <scope>NUCLEOTIDE SEQUENCE [LARGE SCALE GENOMIC DNA]</scope>
    <source>
        <strain evidence="11 12">IMVS3376</strain>
    </source>
</reference>
<dbReference type="GO" id="GO:0015628">
    <property type="term" value="P:protein secretion by the type II secretion system"/>
    <property type="evidence" value="ECO:0007669"/>
    <property type="project" value="InterPro"/>
</dbReference>
<dbReference type="Gene3D" id="3.10.610.10">
    <property type="entry name" value="GSPII I/J protein-like"/>
    <property type="match status" value="1"/>
</dbReference>
<keyword evidence="8 10" id="KW-1133">Transmembrane helix</keyword>
<accession>A0A0W0ZF85</accession>
<dbReference type="Proteomes" id="UP000054926">
    <property type="component" value="Unassembled WGS sequence"/>
</dbReference>
<comment type="similarity">
    <text evidence="2">Belongs to the GSP J family.</text>
</comment>
<keyword evidence="9 10" id="KW-0472">Membrane</keyword>
<dbReference type="GO" id="GO:0015627">
    <property type="term" value="C:type II protein secretion system complex"/>
    <property type="evidence" value="ECO:0007669"/>
    <property type="project" value="InterPro"/>
</dbReference>
<comment type="subcellular location">
    <subcellularLocation>
        <location evidence="1">Cell inner membrane</location>
        <topology evidence="1">Single-pass membrane protein</topology>
    </subcellularLocation>
</comment>
<dbReference type="GO" id="GO:0005886">
    <property type="term" value="C:plasma membrane"/>
    <property type="evidence" value="ECO:0007669"/>
    <property type="project" value="UniProtKB-SubCell"/>
</dbReference>
<keyword evidence="12" id="KW-1185">Reference proteome</keyword>
<name>A0A0W0ZF85_9GAMM</name>
<dbReference type="NCBIfam" id="TIGR02532">
    <property type="entry name" value="IV_pilin_GFxxxE"/>
    <property type="match status" value="1"/>
</dbReference>
<dbReference type="PROSITE" id="PS00409">
    <property type="entry name" value="PROKAR_NTER_METHYL"/>
    <property type="match status" value="1"/>
</dbReference>
<dbReference type="RefSeq" id="WP_058510156.1">
    <property type="nucleotide sequence ID" value="NZ_DAIOMV010000001.1"/>
</dbReference>
<evidence type="ECO:0000256" key="3">
    <source>
        <dbReference type="ARBA" id="ARBA00021539"/>
    </source>
</evidence>
<dbReference type="InterPro" id="IPR012902">
    <property type="entry name" value="N_methyl_site"/>
</dbReference>
<evidence type="ECO:0000256" key="9">
    <source>
        <dbReference type="ARBA" id="ARBA00023136"/>
    </source>
</evidence>
<sequence length="211" mass="23958">MKKNINSAVLHGFTLIEILIALAVFAILATITSSVLYNAFTTRTRVNEQSERLNELQLAISLIQQDTSQTVERPIRSNDMRLLSAFIGQTSYVEFTRDGDVNPGNIEKRSTLKRVAYVCQQGALIRRTWSTLDRINQNIYEDKSLLTRLTHCHFGYLNQNLQILPEWREQAVGSNQSKEPFPKAIQVNMTLQDQGEITLLFILPGALYATN</sequence>
<evidence type="ECO:0000256" key="8">
    <source>
        <dbReference type="ARBA" id="ARBA00022989"/>
    </source>
</evidence>
<dbReference type="AlphaFoldDB" id="A0A0W0ZF85"/>
<dbReference type="Pfam" id="PF07963">
    <property type="entry name" value="N_methyl"/>
    <property type="match status" value="1"/>
</dbReference>
<dbReference type="InterPro" id="IPR045584">
    <property type="entry name" value="Pilin-like"/>
</dbReference>
<dbReference type="EMBL" id="LNYY01000019">
    <property type="protein sequence ID" value="KTD68028.1"/>
    <property type="molecule type" value="Genomic_DNA"/>
</dbReference>
<evidence type="ECO:0000313" key="11">
    <source>
        <dbReference type="EMBL" id="KTD68028.1"/>
    </source>
</evidence>
<evidence type="ECO:0000256" key="1">
    <source>
        <dbReference type="ARBA" id="ARBA00004377"/>
    </source>
</evidence>
<dbReference type="InterPro" id="IPR010055">
    <property type="entry name" value="T2SS_protein-GspJ"/>
</dbReference>
<dbReference type="OrthoDB" id="9794345at2"/>
<evidence type="ECO:0000256" key="6">
    <source>
        <dbReference type="ARBA" id="ARBA00022519"/>
    </source>
</evidence>